<evidence type="ECO:0000313" key="8">
    <source>
        <dbReference type="EMBL" id="UZD23720.1"/>
    </source>
</evidence>
<feature type="transmembrane region" description="Helical" evidence="6">
    <location>
        <begin position="44"/>
        <end position="62"/>
    </location>
</feature>
<keyword evidence="4 6" id="KW-1133">Transmembrane helix</keyword>
<feature type="transmembrane region" description="Helical" evidence="6">
    <location>
        <begin position="150"/>
        <end position="168"/>
    </location>
</feature>
<evidence type="ECO:0000256" key="1">
    <source>
        <dbReference type="ARBA" id="ARBA00004651"/>
    </source>
</evidence>
<proteinExistence type="predicted"/>
<evidence type="ECO:0000313" key="9">
    <source>
        <dbReference type="Proteomes" id="UP001163156"/>
    </source>
</evidence>
<feature type="domain" description="Sulfatase N-terminal" evidence="7">
    <location>
        <begin position="252"/>
        <end position="544"/>
    </location>
</feature>
<dbReference type="Pfam" id="PF00884">
    <property type="entry name" value="Sulfatase"/>
    <property type="match status" value="1"/>
</dbReference>
<keyword evidence="3 6" id="KW-0812">Transmembrane</keyword>
<protein>
    <submittedName>
        <fullName evidence="8">LTA synthase family protein</fullName>
    </submittedName>
</protein>
<feature type="transmembrane region" description="Helical" evidence="6">
    <location>
        <begin position="110"/>
        <end position="138"/>
    </location>
</feature>
<dbReference type="RefSeq" id="WP_264810312.1">
    <property type="nucleotide sequence ID" value="NZ_CP110226.1"/>
</dbReference>
<dbReference type="InterPro" id="IPR017850">
    <property type="entry name" value="Alkaline_phosphatase_core_sf"/>
</dbReference>
<dbReference type="PANTHER" id="PTHR47371:SF3">
    <property type="entry name" value="PHOSPHOGLYCEROL TRANSFERASE I"/>
    <property type="match status" value="1"/>
</dbReference>
<dbReference type="InterPro" id="IPR050448">
    <property type="entry name" value="OpgB/LTA_synthase_biosynth"/>
</dbReference>
<sequence length="644" mass="74162">MGLVFSLLVFGLRAMETFVVFRSHPLKISTWDILIPAIIEDLHWILYFLGLLFIFHVILSLISISIARWFSLTGMILAVLIQASLILYFQKTLLPLGKDMFAYSMSDIRLILMTSGVLNFFTIAGAILLIAGLVFLFNKVRKKASFHLKTGLALSISTYWFLLVLYFLPNAEYDSANETKFNIELNKSKYLTEQTFDYLMYPSEYYFDFYLQPSGKGLFVQKEFTDPNYPFLHKAAYPDVLSPFFDSLDTAPDLVFILVESLGKAYSGKDANLGSFTPFLDSLEQHSLVWTNAISSTGRTFGLLPGVFAGLPFGERGFLELYENYPHHESLISILNQNGYESSFFIGSDLKFDHEDSFLEYSNLDFTIDSKNFGSTYEKMPANNGFSWGYGDKEIFSIGLDYFSELSEAPQLRIFQTITSHDPYLVPERESYLRKFDEHIKSYLQLSDQEITEYTQYRDIYMTVMYADDAIKDFITSYSQLPEFNNTIFIITGDHRLPEIPMASRLDRFHVPLMIYSPLIQRPTYFKGLSSHFEITPSLLSFLDAQVEIDLPEQNTWMGQVLDTAQVFQSNLVMPLMRNKNQLVDFLDGNYFLSDDQLFVITEGLNIDPVDDQLVKNKLVGEFEDFKNKNNYTIQTRKLLPPQF</sequence>
<dbReference type="Gene3D" id="3.40.720.10">
    <property type="entry name" value="Alkaline Phosphatase, subunit A"/>
    <property type="match status" value="1"/>
</dbReference>
<gene>
    <name evidence="8" type="ORF">OM944_04330</name>
</gene>
<reference evidence="8" key="1">
    <citation type="submission" date="2022-10" db="EMBL/GenBank/DDBJ databases">
        <title>Algoriphagus sp. a novel bacteria isolate from halophytes salicornia europaea.</title>
        <authorList>
            <person name="Peng Y."/>
            <person name="Jiang L."/>
            <person name="Lee J."/>
        </authorList>
    </citation>
    <scope>NUCLEOTIDE SEQUENCE</scope>
    <source>
        <strain evidence="8">TR-M5</strain>
    </source>
</reference>
<dbReference type="InterPro" id="IPR000917">
    <property type="entry name" value="Sulfatase_N"/>
</dbReference>
<feature type="transmembrane region" description="Helical" evidence="6">
    <location>
        <begin position="69"/>
        <end position="90"/>
    </location>
</feature>
<evidence type="ECO:0000256" key="4">
    <source>
        <dbReference type="ARBA" id="ARBA00022989"/>
    </source>
</evidence>
<keyword evidence="5 6" id="KW-0472">Membrane</keyword>
<name>A0ABY6MIV4_9BACT</name>
<dbReference type="CDD" id="cd16015">
    <property type="entry name" value="LTA_synthase"/>
    <property type="match status" value="1"/>
</dbReference>
<evidence type="ECO:0000256" key="3">
    <source>
        <dbReference type="ARBA" id="ARBA00022692"/>
    </source>
</evidence>
<evidence type="ECO:0000256" key="5">
    <source>
        <dbReference type="ARBA" id="ARBA00023136"/>
    </source>
</evidence>
<dbReference type="PANTHER" id="PTHR47371">
    <property type="entry name" value="LIPOTEICHOIC ACID SYNTHASE"/>
    <property type="match status" value="1"/>
</dbReference>
<accession>A0ABY6MIV4</accession>
<comment type="subcellular location">
    <subcellularLocation>
        <location evidence="1">Cell membrane</location>
        <topology evidence="1">Multi-pass membrane protein</topology>
    </subcellularLocation>
</comment>
<dbReference type="SUPFAM" id="SSF53649">
    <property type="entry name" value="Alkaline phosphatase-like"/>
    <property type="match status" value="1"/>
</dbReference>
<evidence type="ECO:0000256" key="6">
    <source>
        <dbReference type="SAM" id="Phobius"/>
    </source>
</evidence>
<dbReference type="EMBL" id="CP110226">
    <property type="protein sequence ID" value="UZD23720.1"/>
    <property type="molecule type" value="Genomic_DNA"/>
</dbReference>
<organism evidence="8 9">
    <name type="scientific">Algoriphagus halophytocola</name>
    <dbReference type="NCBI Taxonomy" id="2991499"/>
    <lineage>
        <taxon>Bacteria</taxon>
        <taxon>Pseudomonadati</taxon>
        <taxon>Bacteroidota</taxon>
        <taxon>Cytophagia</taxon>
        <taxon>Cytophagales</taxon>
        <taxon>Cyclobacteriaceae</taxon>
        <taxon>Algoriphagus</taxon>
    </lineage>
</organism>
<dbReference type="Proteomes" id="UP001163156">
    <property type="component" value="Chromosome"/>
</dbReference>
<keyword evidence="9" id="KW-1185">Reference proteome</keyword>
<keyword evidence="2" id="KW-1003">Cell membrane</keyword>
<evidence type="ECO:0000259" key="7">
    <source>
        <dbReference type="Pfam" id="PF00884"/>
    </source>
</evidence>
<evidence type="ECO:0000256" key="2">
    <source>
        <dbReference type="ARBA" id="ARBA00022475"/>
    </source>
</evidence>